<dbReference type="PANTHER" id="PTHR10974">
    <property type="entry name" value="FI08016P-RELATED"/>
    <property type="match status" value="1"/>
</dbReference>
<dbReference type="EMBL" id="CAJFDI010000004">
    <property type="protein sequence ID" value="CAD5227216.1"/>
    <property type="molecule type" value="Genomic_DNA"/>
</dbReference>
<evidence type="ECO:0000313" key="2">
    <source>
        <dbReference type="EMBL" id="CAD5227216.1"/>
    </source>
</evidence>
<sequence length="691" mass="79322">MPRLKSLQQVFVGFVLVLIGVALTVSVYTGFPGSFTLVTEPPKKDDPTVPVTYTIAAPEYENDKLSKDITVDSGQELKIVKYHEFYNFSLTHPFENDCKYPFLLPVEPDIEPNVRHYRRIDCKHNSSGVIVEQLISGDIIASCPHGSKHHKGLKCRLIELSGTLKRDRGKVKMEGPWMDIPFNERITVNKNNFMVKCVDKNDNEVFKNVYAGVKEPENPPRLASENPNRFGVNILVFDSTARAQFLRHMPESVEFMKRYNFSVLYGHTKVGDNSAINLVPLLSGRVFHAASRGLEDRVRPDQEIPSNQLKQDYWEKSEFLIQQMRDAGCATLWNDDIGNKNYGLLNYYQFNGFAKPPAEYYYRPFYAQIYNSFKTAHTCIEHDFLGRRYIEIWERFASRFHKNCHFAFNFFTALTHNKASDLELYDRPLANSFARLASSSELFQNSFVFVMGDHGQRIEPIQRKYTGRIEERMPMVGIFVPQKFRETQPEKYQNLVRNQNRLTSNFDLHDTLREILGLPEHSGGPVGQSLFKEVPTNRNCKAAHVPENFCVCMENAGPDWLKDVETDKLEAAFKETTSIRPSCVENVVWPKAEQLLKSVSPFTINWQARLGIRYPKDGQKVKESDKKEPSKLADLEFNGDVIFSLKNATSITVSLIARVRWDKFRDSYHSIAEPLVLRPFKATLSLFCGLG</sequence>
<dbReference type="Proteomes" id="UP000659654">
    <property type="component" value="Unassembled WGS sequence"/>
</dbReference>
<keyword evidence="1" id="KW-1133">Transmembrane helix</keyword>
<dbReference type="EMBL" id="CAJFCV020000004">
    <property type="protein sequence ID" value="CAG9117241.1"/>
    <property type="molecule type" value="Genomic_DNA"/>
</dbReference>
<evidence type="ECO:0000313" key="4">
    <source>
        <dbReference type="Proteomes" id="UP000095284"/>
    </source>
</evidence>
<feature type="transmembrane region" description="Helical" evidence="1">
    <location>
        <begin position="12"/>
        <end position="31"/>
    </location>
</feature>
<dbReference type="InterPro" id="IPR004245">
    <property type="entry name" value="DUF229"/>
</dbReference>
<dbReference type="FunFam" id="3.40.720.10:FF:000017">
    <property type="entry name" value="Predicted protein"/>
    <property type="match status" value="1"/>
</dbReference>
<keyword evidence="5" id="KW-1185">Reference proteome</keyword>
<reference evidence="3" key="2">
    <citation type="submission" date="2020-08" db="EMBL/GenBank/DDBJ databases">
        <authorList>
            <person name="Kikuchi T."/>
        </authorList>
    </citation>
    <scope>NUCLEOTIDE SEQUENCE</scope>
    <source>
        <strain evidence="2">Ka4C1</strain>
    </source>
</reference>
<reference evidence="6" key="1">
    <citation type="submission" date="2016-11" db="UniProtKB">
        <authorList>
            <consortium name="WormBaseParasite"/>
        </authorList>
    </citation>
    <scope>IDENTIFICATION</scope>
</reference>
<protein>
    <submittedName>
        <fullName evidence="2">(pine wood nematode) hypothetical protein</fullName>
    </submittedName>
</protein>
<name>A0A1I7S4M7_BURXY</name>
<dbReference type="SMR" id="A0A1I7S4M7"/>
<dbReference type="Pfam" id="PF02995">
    <property type="entry name" value="DUF229"/>
    <property type="match status" value="1"/>
</dbReference>
<keyword evidence="1" id="KW-0472">Membrane</keyword>
<proteinExistence type="predicted"/>
<evidence type="ECO:0000256" key="1">
    <source>
        <dbReference type="SAM" id="Phobius"/>
    </source>
</evidence>
<accession>A0A1I7S4M7</accession>
<dbReference type="GO" id="GO:0005615">
    <property type="term" value="C:extracellular space"/>
    <property type="evidence" value="ECO:0007669"/>
    <property type="project" value="TreeGrafter"/>
</dbReference>
<organism evidence="4 6">
    <name type="scientific">Bursaphelenchus xylophilus</name>
    <name type="common">Pinewood nematode worm</name>
    <name type="synonym">Aphelenchoides xylophilus</name>
    <dbReference type="NCBI Taxonomy" id="6326"/>
    <lineage>
        <taxon>Eukaryota</taxon>
        <taxon>Metazoa</taxon>
        <taxon>Ecdysozoa</taxon>
        <taxon>Nematoda</taxon>
        <taxon>Chromadorea</taxon>
        <taxon>Rhabditida</taxon>
        <taxon>Tylenchina</taxon>
        <taxon>Tylenchomorpha</taxon>
        <taxon>Aphelenchoidea</taxon>
        <taxon>Aphelenchoididae</taxon>
        <taxon>Bursaphelenchus</taxon>
    </lineage>
</organism>
<dbReference type="Gene3D" id="3.40.720.10">
    <property type="entry name" value="Alkaline Phosphatase, subunit A"/>
    <property type="match status" value="1"/>
</dbReference>
<dbReference type="AlphaFoldDB" id="A0A1I7S4M7"/>
<dbReference type="PANTHER" id="PTHR10974:SF6">
    <property type="entry name" value="PROTEIN CBG19234"/>
    <property type="match status" value="1"/>
</dbReference>
<gene>
    <name evidence="2" type="ORF">BXYJ_LOCUS9761</name>
</gene>
<dbReference type="Proteomes" id="UP000095284">
    <property type="component" value="Unplaced"/>
</dbReference>
<dbReference type="SUPFAM" id="SSF53649">
    <property type="entry name" value="Alkaline phosphatase-like"/>
    <property type="match status" value="1"/>
</dbReference>
<keyword evidence="1" id="KW-0812">Transmembrane</keyword>
<dbReference type="WBParaSite" id="BXY_0796000.1">
    <property type="protein sequence ID" value="BXY_0796000.1"/>
    <property type="gene ID" value="BXY_0796000"/>
</dbReference>
<dbReference type="InterPro" id="IPR017850">
    <property type="entry name" value="Alkaline_phosphatase_core_sf"/>
</dbReference>
<evidence type="ECO:0000313" key="3">
    <source>
        <dbReference type="EMBL" id="CAG9117241.1"/>
    </source>
</evidence>
<evidence type="ECO:0000313" key="6">
    <source>
        <dbReference type="WBParaSite" id="BXY_0796000.1"/>
    </source>
</evidence>
<evidence type="ECO:0000313" key="5">
    <source>
        <dbReference type="Proteomes" id="UP000659654"/>
    </source>
</evidence>
<dbReference type="CDD" id="cd16021">
    <property type="entry name" value="ALP_like"/>
    <property type="match status" value="1"/>
</dbReference>
<dbReference type="Proteomes" id="UP000582659">
    <property type="component" value="Unassembled WGS sequence"/>
</dbReference>
<dbReference type="OrthoDB" id="413313at2759"/>